<keyword evidence="1" id="KW-1133">Transmembrane helix</keyword>
<comment type="caution">
    <text evidence="3">The sequence shown here is derived from an EMBL/GenBank/DDBJ whole genome shotgun (WGS) entry which is preliminary data.</text>
</comment>
<dbReference type="InterPro" id="IPR000326">
    <property type="entry name" value="PAP2/HPO"/>
</dbReference>
<keyword evidence="1" id="KW-0472">Membrane</keyword>
<dbReference type="PANTHER" id="PTHR14969:SF13">
    <property type="entry name" value="AT30094P"/>
    <property type="match status" value="1"/>
</dbReference>
<sequence>MSKLKDFLFSSKVAILLLTEMLLGIFLSISSNVLFIKLSTEVFEQPAFIYDQTISQIIYSLRSPLLTKIMLLITHLGGSYVLIPATIITIFLIIRKHQEEAFLFSIILIMGLILNTSLKSILHRPRPDITPLINETSYSFPSGHAMNSFVFYTTVSFYSFRFTRKKKLSIFISFASLLMILLIGFSRVYLGVHYPTDILAGYFAGLAWFATAIFMEKTIFFFKYLKAEEKQ</sequence>
<evidence type="ECO:0000313" key="4">
    <source>
        <dbReference type="Proteomes" id="UP000229631"/>
    </source>
</evidence>
<evidence type="ECO:0000256" key="1">
    <source>
        <dbReference type="SAM" id="Phobius"/>
    </source>
</evidence>
<feature type="transmembrane region" description="Helical" evidence="1">
    <location>
        <begin position="138"/>
        <end position="158"/>
    </location>
</feature>
<feature type="transmembrane region" description="Helical" evidence="1">
    <location>
        <begin position="12"/>
        <end position="36"/>
    </location>
</feature>
<dbReference type="InterPro" id="IPR036938">
    <property type="entry name" value="PAP2/HPO_sf"/>
</dbReference>
<dbReference type="EMBL" id="PEVC01000038">
    <property type="protein sequence ID" value="PIV00911.1"/>
    <property type="molecule type" value="Genomic_DNA"/>
</dbReference>
<dbReference type="Proteomes" id="UP000229631">
    <property type="component" value="Unassembled WGS sequence"/>
</dbReference>
<feature type="transmembrane region" description="Helical" evidence="1">
    <location>
        <begin position="101"/>
        <end position="118"/>
    </location>
</feature>
<feature type="transmembrane region" description="Helical" evidence="1">
    <location>
        <begin position="202"/>
        <end position="225"/>
    </location>
</feature>
<dbReference type="AlphaFoldDB" id="A0A2M7BCS2"/>
<dbReference type="SMART" id="SM00014">
    <property type="entry name" value="acidPPc"/>
    <property type="match status" value="1"/>
</dbReference>
<feature type="transmembrane region" description="Helical" evidence="1">
    <location>
        <begin position="69"/>
        <end position="94"/>
    </location>
</feature>
<gene>
    <name evidence="3" type="ORF">COS54_01990</name>
</gene>
<feature type="transmembrane region" description="Helical" evidence="1">
    <location>
        <begin position="170"/>
        <end position="190"/>
    </location>
</feature>
<organism evidence="3 4">
    <name type="scientific">Candidatus Shapirobacteria bacterium CG03_land_8_20_14_0_80_39_12</name>
    <dbReference type="NCBI Taxonomy" id="1974879"/>
    <lineage>
        <taxon>Bacteria</taxon>
        <taxon>Candidatus Shapironibacteriota</taxon>
    </lineage>
</organism>
<accession>A0A2M7BCS2</accession>
<feature type="domain" description="Phosphatidic acid phosphatase type 2/haloperoxidase" evidence="2">
    <location>
        <begin position="102"/>
        <end position="213"/>
    </location>
</feature>
<dbReference type="Gene3D" id="1.20.144.10">
    <property type="entry name" value="Phosphatidic acid phosphatase type 2/haloperoxidase"/>
    <property type="match status" value="2"/>
</dbReference>
<dbReference type="SUPFAM" id="SSF48317">
    <property type="entry name" value="Acid phosphatase/Vanadium-dependent haloperoxidase"/>
    <property type="match status" value="1"/>
</dbReference>
<dbReference type="CDD" id="cd03392">
    <property type="entry name" value="PAP2_like_2"/>
    <property type="match status" value="1"/>
</dbReference>
<protein>
    <submittedName>
        <fullName evidence="3">Phosphoesterase PA-phosphatase</fullName>
    </submittedName>
</protein>
<reference evidence="4" key="1">
    <citation type="submission" date="2017-09" db="EMBL/GenBank/DDBJ databases">
        <title>Depth-based differentiation of microbial function through sediment-hosted aquifers and enrichment of novel symbionts in the deep terrestrial subsurface.</title>
        <authorList>
            <person name="Probst A.J."/>
            <person name="Ladd B."/>
            <person name="Jarett J.K."/>
            <person name="Geller-Mcgrath D.E."/>
            <person name="Sieber C.M.K."/>
            <person name="Emerson J.B."/>
            <person name="Anantharaman K."/>
            <person name="Thomas B.C."/>
            <person name="Malmstrom R."/>
            <person name="Stieglmeier M."/>
            <person name="Klingl A."/>
            <person name="Woyke T."/>
            <person name="Ryan C.M."/>
            <person name="Banfield J.F."/>
        </authorList>
    </citation>
    <scope>NUCLEOTIDE SEQUENCE [LARGE SCALE GENOMIC DNA]</scope>
</reference>
<dbReference type="Pfam" id="PF01569">
    <property type="entry name" value="PAP2"/>
    <property type="match status" value="1"/>
</dbReference>
<proteinExistence type="predicted"/>
<keyword evidence="1" id="KW-0812">Transmembrane</keyword>
<evidence type="ECO:0000259" key="2">
    <source>
        <dbReference type="SMART" id="SM00014"/>
    </source>
</evidence>
<evidence type="ECO:0000313" key="3">
    <source>
        <dbReference type="EMBL" id="PIV00911.1"/>
    </source>
</evidence>
<name>A0A2M7BCS2_9BACT</name>
<dbReference type="PANTHER" id="PTHR14969">
    <property type="entry name" value="SPHINGOSINE-1-PHOSPHATE PHOSPHOHYDROLASE"/>
    <property type="match status" value="1"/>
</dbReference>